<dbReference type="PANTHER" id="PTHR13847">
    <property type="entry name" value="SARCOSINE DEHYDROGENASE-RELATED"/>
    <property type="match status" value="1"/>
</dbReference>
<proteinExistence type="predicted"/>
<dbReference type="RefSeq" id="WP_073058795.1">
    <property type="nucleotide sequence ID" value="NZ_FQUS01000001.1"/>
</dbReference>
<evidence type="ECO:0000313" key="2">
    <source>
        <dbReference type="EMBL" id="SHE31042.1"/>
    </source>
</evidence>
<keyword evidence="3" id="KW-1185">Reference proteome</keyword>
<protein>
    <submittedName>
        <fullName evidence="2">Glycine/D-amino acid oxidase</fullName>
    </submittedName>
</protein>
<feature type="domain" description="FAD dependent oxidoreductase" evidence="1">
    <location>
        <begin position="6"/>
        <end position="342"/>
    </location>
</feature>
<evidence type="ECO:0000313" key="3">
    <source>
        <dbReference type="Proteomes" id="UP000184041"/>
    </source>
</evidence>
<dbReference type="SUPFAM" id="SSF54373">
    <property type="entry name" value="FAD-linked reductases, C-terminal domain"/>
    <property type="match status" value="1"/>
</dbReference>
<dbReference type="Gene3D" id="3.30.9.10">
    <property type="entry name" value="D-Amino Acid Oxidase, subunit A, domain 2"/>
    <property type="match status" value="1"/>
</dbReference>
<reference evidence="2 3" key="1">
    <citation type="submission" date="2016-11" db="EMBL/GenBank/DDBJ databases">
        <authorList>
            <person name="Jaros S."/>
            <person name="Januszkiewicz K."/>
            <person name="Wedrychowicz H."/>
        </authorList>
    </citation>
    <scope>NUCLEOTIDE SEQUENCE [LARGE SCALE GENOMIC DNA]</scope>
    <source>
        <strain evidence="2 3">DSM 21986</strain>
    </source>
</reference>
<gene>
    <name evidence="2" type="ORF">SAMN05443144_10125</name>
</gene>
<dbReference type="AlphaFoldDB" id="A0A1M4SFU6"/>
<name>A0A1M4SFU6_9BACT</name>
<dbReference type="GO" id="GO:0005737">
    <property type="term" value="C:cytoplasm"/>
    <property type="evidence" value="ECO:0007669"/>
    <property type="project" value="TreeGrafter"/>
</dbReference>
<dbReference type="PANTHER" id="PTHR13847:SF261">
    <property type="entry name" value="FAD-DEPENDENT OXIDOREDUCTASE FAMILY PROTEIN"/>
    <property type="match status" value="1"/>
</dbReference>
<sequence length="364" mass="40927">MHHQTDFCILGAGLAGLSMADVLLEQDIETVVIDKNAIAGGASGTPGGLVNPATGRRATKAWKAEQCYEAIARNLAKVQEQADESFYRHNGLLRPALLEKMAIKMKAQHEKTSWPDGWCQWKTEEEIKEMHPGITCVNGGLWLPIGLSVDVGAYLQAYARFLQEGGLRLWAGRQTVIDRTENEWHISFDDITVQAQHLLFAIGRGTTESGYWDWLPLHLIKGQVATFRNGEEPLSFSHSISSLGYMARTGNDHTFVQGSTYEHDFEHVRPDKEGEQYLRKRMRRTLPQLEEKVTTVDQWAGVRTSTPNRKPILGRHPEHPSMHVFTGLGSKGLLYSKFLAEHYVDHLTNGTDLYPEVDIGRIKN</sequence>
<dbReference type="InterPro" id="IPR036188">
    <property type="entry name" value="FAD/NAD-bd_sf"/>
</dbReference>
<evidence type="ECO:0000259" key="1">
    <source>
        <dbReference type="Pfam" id="PF01266"/>
    </source>
</evidence>
<dbReference type="SUPFAM" id="SSF51905">
    <property type="entry name" value="FAD/NAD(P)-binding domain"/>
    <property type="match status" value="1"/>
</dbReference>
<dbReference type="Proteomes" id="UP000184041">
    <property type="component" value="Unassembled WGS sequence"/>
</dbReference>
<dbReference type="STRING" id="1194090.SAMN05443144_10125"/>
<dbReference type="OrthoDB" id="214253at2"/>
<organism evidence="2 3">
    <name type="scientific">Fodinibius roseus</name>
    <dbReference type="NCBI Taxonomy" id="1194090"/>
    <lineage>
        <taxon>Bacteria</taxon>
        <taxon>Pseudomonadati</taxon>
        <taxon>Balneolota</taxon>
        <taxon>Balneolia</taxon>
        <taxon>Balneolales</taxon>
        <taxon>Balneolaceae</taxon>
        <taxon>Fodinibius</taxon>
    </lineage>
</organism>
<dbReference type="InterPro" id="IPR006076">
    <property type="entry name" value="FAD-dep_OxRdtase"/>
</dbReference>
<accession>A0A1M4SFU6</accession>
<dbReference type="Pfam" id="PF01266">
    <property type="entry name" value="DAO"/>
    <property type="match status" value="1"/>
</dbReference>
<dbReference type="EMBL" id="FQUS01000001">
    <property type="protein sequence ID" value="SHE31042.1"/>
    <property type="molecule type" value="Genomic_DNA"/>
</dbReference>
<dbReference type="Gene3D" id="3.50.50.60">
    <property type="entry name" value="FAD/NAD(P)-binding domain"/>
    <property type="match status" value="1"/>
</dbReference>